<reference evidence="1 2" key="1">
    <citation type="submission" date="2014-06" db="EMBL/GenBank/DDBJ databases">
        <title>The Genome of the Aflatoxigenic Filamentous Fungus Aspergillus nomius.</title>
        <authorList>
            <person name="Moore M.G."/>
            <person name="Shannon B.M."/>
            <person name="Brian M.M."/>
        </authorList>
    </citation>
    <scope>NUCLEOTIDE SEQUENCE [LARGE SCALE GENOMIC DNA]</scope>
    <source>
        <strain evidence="1 2">NRRL 13137</strain>
    </source>
</reference>
<evidence type="ECO:0000313" key="2">
    <source>
        <dbReference type="Proteomes" id="UP000037505"/>
    </source>
</evidence>
<gene>
    <name evidence="1" type="ORF">ANOM_009049</name>
</gene>
<dbReference type="STRING" id="1509407.A0A0L1IVL7"/>
<dbReference type="GeneID" id="26810853"/>
<organism evidence="1 2">
    <name type="scientific">Aspergillus nomiae NRRL (strain ATCC 15546 / NRRL 13137 / CBS 260.88 / M93)</name>
    <dbReference type="NCBI Taxonomy" id="1509407"/>
    <lineage>
        <taxon>Eukaryota</taxon>
        <taxon>Fungi</taxon>
        <taxon>Dikarya</taxon>
        <taxon>Ascomycota</taxon>
        <taxon>Pezizomycotina</taxon>
        <taxon>Eurotiomycetes</taxon>
        <taxon>Eurotiomycetidae</taxon>
        <taxon>Eurotiales</taxon>
        <taxon>Aspergillaceae</taxon>
        <taxon>Aspergillus</taxon>
        <taxon>Aspergillus subgen. Circumdati</taxon>
    </lineage>
</organism>
<dbReference type="Proteomes" id="UP000037505">
    <property type="component" value="Unassembled WGS sequence"/>
</dbReference>
<dbReference type="AlphaFoldDB" id="A0A0L1IVL7"/>
<dbReference type="EMBL" id="JNOM01000282">
    <property type="protein sequence ID" value="KNG83238.1"/>
    <property type="molecule type" value="Genomic_DNA"/>
</dbReference>
<name>A0A0L1IVL7_ASPN3</name>
<accession>A0A0L1IVL7</accession>
<comment type="caution">
    <text evidence="1">The sequence shown here is derived from an EMBL/GenBank/DDBJ whole genome shotgun (WGS) entry which is preliminary data.</text>
</comment>
<keyword evidence="2" id="KW-1185">Reference proteome</keyword>
<sequence>MTLRLQVPTAMNLAQVMGAWIKFLKACMKIMILPSTRPSRPYQFCIYRVNGNTETLLAAVEYKPPYKLSVEGLRVGLRTINLYRETLEPDTIPPDGPGKLVYNAMRLSGSMTVREYHVMIQEGLEYSYLTMGLGNLTAVGSPMTAQAPFITF</sequence>
<evidence type="ECO:0000313" key="1">
    <source>
        <dbReference type="EMBL" id="KNG83238.1"/>
    </source>
</evidence>
<proteinExistence type="predicted"/>
<protein>
    <submittedName>
        <fullName evidence="1">Uncharacterized protein</fullName>
    </submittedName>
</protein>
<dbReference type="RefSeq" id="XP_015404161.1">
    <property type="nucleotide sequence ID" value="XM_015554305.1"/>
</dbReference>
<dbReference type="OrthoDB" id="2156052at2759"/>